<protein>
    <submittedName>
        <fullName evidence="10">Oidioi.mRNA.OKI2018_I69.chr1.g2460.t1.cds</fullName>
    </submittedName>
</protein>
<evidence type="ECO:0000256" key="4">
    <source>
        <dbReference type="ARBA" id="ARBA00022860"/>
    </source>
</evidence>
<keyword evidence="2 6" id="KW-0853">WD repeat</keyword>
<evidence type="ECO:0000313" key="10">
    <source>
        <dbReference type="EMBL" id="CAG5105794.1"/>
    </source>
</evidence>
<dbReference type="EMBL" id="OU015566">
    <property type="protein sequence ID" value="CAG5105794.1"/>
    <property type="molecule type" value="Genomic_DNA"/>
</dbReference>
<feature type="compositionally biased region" description="Low complexity" evidence="8">
    <location>
        <begin position="261"/>
        <end position="271"/>
    </location>
</feature>
<dbReference type="InterPro" id="IPR020472">
    <property type="entry name" value="WD40_PAC1"/>
</dbReference>
<sequence length="637" mass="70845">MDNHPDFDNCRYTLPGILHFLQHEWSQFELERAQWESEKAELQATIAFLQGERRGQENLKRDLIRRIKMLEFALKKERIKVTQLKGEDGGNIPNPPELDGNDSPTDEIPPEMAGNQEGLGDLWSGGRQLLRQYLQEVGFTDTILDARSARLRALLGNSAPNDDDDDDNENEHGKMPAAYGALSDSGDVAVLDDLPIKDDDIQDAMADFNFLQSENASDWNPNTQVIDKKKEELILERKRKPRPPRNNSPPRGSQESSGIFNQLQGQLNNNDNDSENKEIGEEENEEELELGVLAGLTINNEADPLGLSDNSQFRRSWTHKYTLRSHLDGVRCVQFHPVEPLLVSASEDKVVKVWNLNKTVAGKKTQTADIDPIMNYRGHEGPVLSVVFGENEIYSSGLDGLIFGWPMPKLDADLYDPFDPEILGRKFEGHTDAVWNLDFLRAPEPKLVSTGADGKIIIWDLATGTPAMTITAESLEMPDLGTPIDARWSSENNKLVAIWRGDKITTIDVSTGKIVLLLDECVDANAVCTHPLVPIAVTAHEDKHIRMWDLSSGILVHTCSAHADAVSTVAIDKTGSYLLTGGHDSSIRLWNIDTKVCVQEMTAHRPKNDEAVHFATFHINKGYVASAGADGLVKIFV</sequence>
<evidence type="ECO:0000256" key="1">
    <source>
        <dbReference type="ARBA" id="ARBA00009616"/>
    </source>
</evidence>
<keyword evidence="11" id="KW-1185">Reference proteome</keyword>
<dbReference type="InterPro" id="IPR019775">
    <property type="entry name" value="WD40_repeat_CS"/>
</dbReference>
<feature type="region of interest" description="Disordered" evidence="8">
    <location>
        <begin position="215"/>
        <end position="286"/>
    </location>
</feature>
<comment type="similarity">
    <text evidence="1">Belongs to the WD repeat striatin family.</text>
</comment>
<dbReference type="CDD" id="cd00200">
    <property type="entry name" value="WD40"/>
    <property type="match status" value="1"/>
</dbReference>
<gene>
    <name evidence="10" type="ORF">OKIOD_LOCUS11225</name>
</gene>
<dbReference type="Gene3D" id="2.130.10.10">
    <property type="entry name" value="YVTN repeat-like/Quinoprotein amine dehydrogenase"/>
    <property type="match status" value="3"/>
</dbReference>
<evidence type="ECO:0000256" key="3">
    <source>
        <dbReference type="ARBA" id="ARBA00022737"/>
    </source>
</evidence>
<evidence type="ECO:0000256" key="2">
    <source>
        <dbReference type="ARBA" id="ARBA00022574"/>
    </source>
</evidence>
<evidence type="ECO:0000256" key="6">
    <source>
        <dbReference type="PROSITE-ProRule" id="PRU00221"/>
    </source>
</evidence>
<evidence type="ECO:0000313" key="11">
    <source>
        <dbReference type="Proteomes" id="UP001158576"/>
    </source>
</evidence>
<feature type="compositionally biased region" description="Basic and acidic residues" evidence="8">
    <location>
        <begin position="226"/>
        <end position="236"/>
    </location>
</feature>
<feature type="compositionally biased region" description="Polar residues" evidence="8">
    <location>
        <begin position="215"/>
        <end position="225"/>
    </location>
</feature>
<dbReference type="InterPro" id="IPR013258">
    <property type="entry name" value="Striatin_N"/>
</dbReference>
<evidence type="ECO:0000256" key="5">
    <source>
        <dbReference type="ARBA" id="ARBA00023054"/>
    </source>
</evidence>
<keyword evidence="5 7" id="KW-0175">Coiled coil</keyword>
<keyword evidence="4" id="KW-0112">Calmodulin-binding</keyword>
<feature type="region of interest" description="Disordered" evidence="8">
    <location>
        <begin position="156"/>
        <end position="181"/>
    </location>
</feature>
<evidence type="ECO:0000256" key="7">
    <source>
        <dbReference type="SAM" id="Coils"/>
    </source>
</evidence>
<dbReference type="Proteomes" id="UP001158576">
    <property type="component" value="Chromosome 1"/>
</dbReference>
<feature type="repeat" description="WD" evidence="6">
    <location>
        <begin position="427"/>
        <end position="469"/>
    </location>
</feature>
<keyword evidence="3" id="KW-0677">Repeat</keyword>
<organism evidence="10 11">
    <name type="scientific">Oikopleura dioica</name>
    <name type="common">Tunicate</name>
    <dbReference type="NCBI Taxonomy" id="34765"/>
    <lineage>
        <taxon>Eukaryota</taxon>
        <taxon>Metazoa</taxon>
        <taxon>Chordata</taxon>
        <taxon>Tunicata</taxon>
        <taxon>Appendicularia</taxon>
        <taxon>Copelata</taxon>
        <taxon>Oikopleuridae</taxon>
        <taxon>Oikopleura</taxon>
    </lineage>
</organism>
<evidence type="ECO:0000259" key="9">
    <source>
        <dbReference type="Pfam" id="PF08232"/>
    </source>
</evidence>
<feature type="repeat" description="WD" evidence="6">
    <location>
        <begin position="537"/>
        <end position="558"/>
    </location>
</feature>
<feature type="repeat" description="WD" evidence="6">
    <location>
        <begin position="323"/>
        <end position="357"/>
    </location>
</feature>
<dbReference type="PRINTS" id="PR00320">
    <property type="entry name" value="GPROTEINBRPT"/>
</dbReference>
<reference evidence="10 11" key="1">
    <citation type="submission" date="2021-04" db="EMBL/GenBank/DDBJ databases">
        <authorList>
            <person name="Bliznina A."/>
        </authorList>
    </citation>
    <scope>NUCLEOTIDE SEQUENCE [LARGE SCALE GENOMIC DNA]</scope>
</reference>
<dbReference type="PANTHER" id="PTHR15653:SF0">
    <property type="entry name" value="CONNECTOR OF KINASE TO AP-1, ISOFORM E"/>
    <property type="match status" value="1"/>
</dbReference>
<dbReference type="PANTHER" id="PTHR15653">
    <property type="entry name" value="STRIATIN"/>
    <property type="match status" value="1"/>
</dbReference>
<feature type="domain" description="Striatin N-terminal" evidence="9">
    <location>
        <begin position="13"/>
        <end position="144"/>
    </location>
</feature>
<dbReference type="Gene3D" id="1.20.5.300">
    <property type="match status" value="1"/>
</dbReference>
<dbReference type="InterPro" id="IPR036322">
    <property type="entry name" value="WD40_repeat_dom_sf"/>
</dbReference>
<proteinExistence type="inferred from homology"/>
<dbReference type="Pfam" id="PF08232">
    <property type="entry name" value="Striatin"/>
    <property type="match status" value="1"/>
</dbReference>
<dbReference type="Pfam" id="PF00400">
    <property type="entry name" value="WD40"/>
    <property type="match status" value="4"/>
</dbReference>
<dbReference type="InterPro" id="IPR001680">
    <property type="entry name" value="WD40_rpt"/>
</dbReference>
<dbReference type="PROSITE" id="PS50294">
    <property type="entry name" value="WD_REPEATS_REGION"/>
    <property type="match status" value="3"/>
</dbReference>
<dbReference type="InterPro" id="IPR015943">
    <property type="entry name" value="WD40/YVTN_repeat-like_dom_sf"/>
</dbReference>
<feature type="coiled-coil region" evidence="7">
    <location>
        <begin position="32"/>
        <end position="59"/>
    </location>
</feature>
<accession>A0ABN7SR38</accession>
<dbReference type="PROSITE" id="PS50082">
    <property type="entry name" value="WD_REPEATS_2"/>
    <property type="match status" value="4"/>
</dbReference>
<dbReference type="SUPFAM" id="SSF50978">
    <property type="entry name" value="WD40 repeat-like"/>
    <property type="match status" value="1"/>
</dbReference>
<dbReference type="InterPro" id="IPR051488">
    <property type="entry name" value="WD_repeat_striatin"/>
</dbReference>
<feature type="repeat" description="WD" evidence="6">
    <location>
        <begin position="559"/>
        <end position="600"/>
    </location>
</feature>
<dbReference type="SMART" id="SM00320">
    <property type="entry name" value="WD40"/>
    <property type="match status" value="6"/>
</dbReference>
<feature type="region of interest" description="Disordered" evidence="8">
    <location>
        <begin position="84"/>
        <end position="120"/>
    </location>
</feature>
<name>A0ABN7SR38_OIKDI</name>
<dbReference type="PROSITE" id="PS00678">
    <property type="entry name" value="WD_REPEATS_1"/>
    <property type="match status" value="3"/>
</dbReference>
<evidence type="ECO:0000256" key="8">
    <source>
        <dbReference type="SAM" id="MobiDB-lite"/>
    </source>
</evidence>